<keyword evidence="3" id="KW-1185">Reference proteome</keyword>
<dbReference type="EMBL" id="JAIWYP010000005">
    <property type="protein sequence ID" value="KAH3819400.1"/>
    <property type="molecule type" value="Genomic_DNA"/>
</dbReference>
<gene>
    <name evidence="2" type="ORF">DPMN_121133</name>
</gene>
<proteinExistence type="predicted"/>
<evidence type="ECO:0000313" key="2">
    <source>
        <dbReference type="EMBL" id="KAH3819400.1"/>
    </source>
</evidence>
<evidence type="ECO:0000256" key="1">
    <source>
        <dbReference type="SAM" id="Phobius"/>
    </source>
</evidence>
<comment type="caution">
    <text evidence="2">The sequence shown here is derived from an EMBL/GenBank/DDBJ whole genome shotgun (WGS) entry which is preliminary data.</text>
</comment>
<reference evidence="2" key="2">
    <citation type="submission" date="2020-11" db="EMBL/GenBank/DDBJ databases">
        <authorList>
            <person name="McCartney M.A."/>
            <person name="Auch B."/>
            <person name="Kono T."/>
            <person name="Mallez S."/>
            <person name="Becker A."/>
            <person name="Gohl D.M."/>
            <person name="Silverstein K.A.T."/>
            <person name="Koren S."/>
            <person name="Bechman K.B."/>
            <person name="Herman A."/>
            <person name="Abrahante J.E."/>
            <person name="Garbe J."/>
        </authorList>
    </citation>
    <scope>NUCLEOTIDE SEQUENCE</scope>
    <source>
        <strain evidence="2">Duluth1</strain>
        <tissue evidence="2">Whole animal</tissue>
    </source>
</reference>
<accession>A0A9D4GLV1</accession>
<keyword evidence="1" id="KW-0472">Membrane</keyword>
<reference evidence="2" key="1">
    <citation type="journal article" date="2019" name="bioRxiv">
        <title>The Genome of the Zebra Mussel, Dreissena polymorpha: A Resource for Invasive Species Research.</title>
        <authorList>
            <person name="McCartney M.A."/>
            <person name="Auch B."/>
            <person name="Kono T."/>
            <person name="Mallez S."/>
            <person name="Zhang Y."/>
            <person name="Obille A."/>
            <person name="Becker A."/>
            <person name="Abrahante J.E."/>
            <person name="Garbe J."/>
            <person name="Badalamenti J.P."/>
            <person name="Herman A."/>
            <person name="Mangelson H."/>
            <person name="Liachko I."/>
            <person name="Sullivan S."/>
            <person name="Sone E.D."/>
            <person name="Koren S."/>
            <person name="Silverstein K.A.T."/>
            <person name="Beckman K.B."/>
            <person name="Gohl D.M."/>
        </authorList>
    </citation>
    <scope>NUCLEOTIDE SEQUENCE</scope>
    <source>
        <strain evidence="2">Duluth1</strain>
        <tissue evidence="2">Whole animal</tissue>
    </source>
</reference>
<keyword evidence="1" id="KW-0812">Transmembrane</keyword>
<name>A0A9D4GLV1_DREPO</name>
<keyword evidence="1" id="KW-1133">Transmembrane helix</keyword>
<organism evidence="2 3">
    <name type="scientific">Dreissena polymorpha</name>
    <name type="common">Zebra mussel</name>
    <name type="synonym">Mytilus polymorpha</name>
    <dbReference type="NCBI Taxonomy" id="45954"/>
    <lineage>
        <taxon>Eukaryota</taxon>
        <taxon>Metazoa</taxon>
        <taxon>Spiralia</taxon>
        <taxon>Lophotrochozoa</taxon>
        <taxon>Mollusca</taxon>
        <taxon>Bivalvia</taxon>
        <taxon>Autobranchia</taxon>
        <taxon>Heteroconchia</taxon>
        <taxon>Euheterodonta</taxon>
        <taxon>Imparidentia</taxon>
        <taxon>Neoheterodontei</taxon>
        <taxon>Myida</taxon>
        <taxon>Dreissenoidea</taxon>
        <taxon>Dreissenidae</taxon>
        <taxon>Dreissena</taxon>
    </lineage>
</organism>
<protein>
    <submittedName>
        <fullName evidence="2">Uncharacterized protein</fullName>
    </submittedName>
</protein>
<sequence length="80" mass="8904">MKSMYCFWCGVQLPAAIAQPDSSIRGAVVGPDQLDIGQDLEGTLATAISFLLLKVPVLGFFQLWKKYNTKHIERVQNQAH</sequence>
<dbReference type="Proteomes" id="UP000828390">
    <property type="component" value="Unassembled WGS sequence"/>
</dbReference>
<evidence type="ECO:0000313" key="3">
    <source>
        <dbReference type="Proteomes" id="UP000828390"/>
    </source>
</evidence>
<feature type="transmembrane region" description="Helical" evidence="1">
    <location>
        <begin position="42"/>
        <end position="64"/>
    </location>
</feature>
<dbReference type="AlphaFoldDB" id="A0A9D4GLV1"/>